<dbReference type="AlphaFoldDB" id="A0A8C7K344"/>
<dbReference type="PANTHER" id="PTHR24233:SF1">
    <property type="entry name" value="G-PROTEIN COUPLED RECEPTOR 34-RELATED"/>
    <property type="match status" value="1"/>
</dbReference>
<evidence type="ECO:0000256" key="4">
    <source>
        <dbReference type="ARBA" id="ARBA00022989"/>
    </source>
</evidence>
<proteinExistence type="predicted"/>
<evidence type="ECO:0000256" key="10">
    <source>
        <dbReference type="SAM" id="Phobius"/>
    </source>
</evidence>
<evidence type="ECO:0000256" key="7">
    <source>
        <dbReference type="ARBA" id="ARBA00023170"/>
    </source>
</evidence>
<feature type="transmembrane region" description="Helical" evidence="10">
    <location>
        <begin position="137"/>
        <end position="155"/>
    </location>
</feature>
<dbReference type="PRINTS" id="PR00237">
    <property type="entry name" value="GPCRRHODOPSN"/>
</dbReference>
<dbReference type="InterPro" id="IPR000276">
    <property type="entry name" value="GPCR_Rhodpsn"/>
</dbReference>
<dbReference type="PROSITE" id="PS50262">
    <property type="entry name" value="G_PROTEIN_RECEP_F1_2"/>
    <property type="match status" value="1"/>
</dbReference>
<evidence type="ECO:0000313" key="12">
    <source>
        <dbReference type="Ensembl" id="ENSOKIP00005096307.1"/>
    </source>
</evidence>
<gene>
    <name evidence="12" type="primary">GPR34</name>
</gene>
<keyword evidence="4 10" id="KW-1133">Transmembrane helix</keyword>
<reference evidence="12" key="1">
    <citation type="submission" date="2025-08" db="UniProtKB">
        <authorList>
            <consortium name="Ensembl"/>
        </authorList>
    </citation>
    <scope>IDENTIFICATION</scope>
</reference>
<accession>A0A8C7K344</accession>
<evidence type="ECO:0000256" key="6">
    <source>
        <dbReference type="ARBA" id="ARBA00023136"/>
    </source>
</evidence>
<keyword evidence="13" id="KW-1185">Reference proteome</keyword>
<reference evidence="12" key="2">
    <citation type="submission" date="2025-09" db="UniProtKB">
        <authorList>
            <consortium name="Ensembl"/>
        </authorList>
    </citation>
    <scope>IDENTIFICATION</scope>
</reference>
<comment type="subcellular location">
    <subcellularLocation>
        <location evidence="1">Cell membrane</location>
        <topology evidence="1">Multi-pass membrane protein</topology>
    </subcellularLocation>
</comment>
<evidence type="ECO:0000313" key="13">
    <source>
        <dbReference type="Proteomes" id="UP000694557"/>
    </source>
</evidence>
<organism evidence="12 13">
    <name type="scientific">Oncorhynchus kisutch</name>
    <name type="common">Coho salmon</name>
    <name type="synonym">Salmo kisutch</name>
    <dbReference type="NCBI Taxonomy" id="8019"/>
    <lineage>
        <taxon>Eukaryota</taxon>
        <taxon>Metazoa</taxon>
        <taxon>Chordata</taxon>
        <taxon>Craniata</taxon>
        <taxon>Vertebrata</taxon>
        <taxon>Euteleostomi</taxon>
        <taxon>Actinopterygii</taxon>
        <taxon>Neopterygii</taxon>
        <taxon>Teleostei</taxon>
        <taxon>Protacanthopterygii</taxon>
        <taxon>Salmoniformes</taxon>
        <taxon>Salmonidae</taxon>
        <taxon>Salmoninae</taxon>
        <taxon>Oncorhynchus</taxon>
    </lineage>
</organism>
<dbReference type="GO" id="GO:0045028">
    <property type="term" value="F:G protein-coupled purinergic nucleotide receptor activity"/>
    <property type="evidence" value="ECO:0007669"/>
    <property type="project" value="TreeGrafter"/>
</dbReference>
<evidence type="ECO:0000259" key="11">
    <source>
        <dbReference type="PROSITE" id="PS50262"/>
    </source>
</evidence>
<feature type="domain" description="G-protein coupled receptors family 1 profile" evidence="11">
    <location>
        <begin position="75"/>
        <end position="303"/>
    </location>
</feature>
<evidence type="ECO:0000256" key="5">
    <source>
        <dbReference type="ARBA" id="ARBA00023040"/>
    </source>
</evidence>
<evidence type="ECO:0000256" key="3">
    <source>
        <dbReference type="ARBA" id="ARBA00022692"/>
    </source>
</evidence>
<evidence type="ECO:0000256" key="2">
    <source>
        <dbReference type="ARBA" id="ARBA00022475"/>
    </source>
</evidence>
<keyword evidence="5" id="KW-0297">G-protein coupled receptor</keyword>
<feature type="transmembrane region" description="Helical" evidence="10">
    <location>
        <begin position="62"/>
        <end position="84"/>
    </location>
</feature>
<protein>
    <submittedName>
        <fullName evidence="12">G protein-coupled receptor 34b</fullName>
    </submittedName>
</protein>
<dbReference type="Proteomes" id="UP000694557">
    <property type="component" value="Unassembled WGS sequence"/>
</dbReference>
<dbReference type="Gene3D" id="1.20.1070.10">
    <property type="entry name" value="Rhodopsin 7-helix transmembrane proteins"/>
    <property type="match status" value="1"/>
</dbReference>
<feature type="transmembrane region" description="Helical" evidence="10">
    <location>
        <begin position="193"/>
        <end position="219"/>
    </location>
</feature>
<feature type="transmembrane region" description="Helical" evidence="10">
    <location>
        <begin position="96"/>
        <end position="117"/>
    </location>
</feature>
<feature type="transmembrane region" description="Helical" evidence="10">
    <location>
        <begin position="245"/>
        <end position="267"/>
    </location>
</feature>
<evidence type="ECO:0000256" key="9">
    <source>
        <dbReference type="SAM" id="MobiDB-lite"/>
    </source>
</evidence>
<sequence>MKRETDAMTTNFPANVTFFPFPKSSHSLIATETTFKNLLTATTPDPREHCQLDDSSLQIPLAVLYSVLFVLGLAGNILALWVFLCVHSKKNSVRVFLINVALADLLLVICLPFRVLYHSKGNHWDMGPTLCKVVGNLFYMNISTVCGTIWILALGNEELNKWVLFFKKNEFTNFSRRTLCFQYKQRMHAQGKAYFNLFLVAVFWFVFVCLVVSYGKIALKLLRASRDKPDLPNATRYNRTARKSFFVLFLFTICFVPYHMVRVFYVVSQISETSCFWRGVVDQANEVVLLLSALNSCLDPVMYFLLSESVRKETLRLVNNMFRLSASGGSGSGSGSSNNLKRDSPGEHEHDSMELGH</sequence>
<name>A0A8C7K344_ONCKI</name>
<dbReference type="GO" id="GO:0005886">
    <property type="term" value="C:plasma membrane"/>
    <property type="evidence" value="ECO:0007669"/>
    <property type="project" value="UniProtKB-SubCell"/>
</dbReference>
<feature type="region of interest" description="Disordered" evidence="9">
    <location>
        <begin position="327"/>
        <end position="357"/>
    </location>
</feature>
<dbReference type="SUPFAM" id="SSF81321">
    <property type="entry name" value="Family A G protein-coupled receptor-like"/>
    <property type="match status" value="1"/>
</dbReference>
<evidence type="ECO:0000256" key="8">
    <source>
        <dbReference type="ARBA" id="ARBA00023224"/>
    </source>
</evidence>
<evidence type="ECO:0000256" key="1">
    <source>
        <dbReference type="ARBA" id="ARBA00004651"/>
    </source>
</evidence>
<dbReference type="InterPro" id="IPR017452">
    <property type="entry name" value="GPCR_Rhodpsn_7TM"/>
</dbReference>
<keyword evidence="6 10" id="KW-0472">Membrane</keyword>
<dbReference type="PANTHER" id="PTHR24233">
    <property type="entry name" value="P2Y PURINOCEPTOR-RELATED G-PROTEIN COUPLED RECEPTOR"/>
    <property type="match status" value="1"/>
</dbReference>
<dbReference type="Pfam" id="PF00001">
    <property type="entry name" value="7tm_1"/>
    <property type="match status" value="1"/>
</dbReference>
<keyword evidence="2" id="KW-1003">Cell membrane</keyword>
<dbReference type="Ensembl" id="ENSOKIT00005103081.1">
    <property type="protein sequence ID" value="ENSOKIP00005096307.1"/>
    <property type="gene ID" value="ENSOKIG00005042088.1"/>
</dbReference>
<keyword evidence="3 10" id="KW-0812">Transmembrane</keyword>
<keyword evidence="7" id="KW-0675">Receptor</keyword>
<dbReference type="GeneTree" id="ENSGT01110000267167"/>
<keyword evidence="8" id="KW-0807">Transducer</keyword>
<feature type="compositionally biased region" description="Basic and acidic residues" evidence="9">
    <location>
        <begin position="340"/>
        <end position="357"/>
    </location>
</feature>